<evidence type="ECO:0000313" key="3">
    <source>
        <dbReference type="Proteomes" id="UP001363622"/>
    </source>
</evidence>
<keyword evidence="3" id="KW-1185">Reference proteome</keyword>
<comment type="caution">
    <text evidence="2">The sequence shown here is derived from an EMBL/GenBank/DDBJ whole genome shotgun (WGS) entry which is preliminary data.</text>
</comment>
<proteinExistence type="predicted"/>
<feature type="region of interest" description="Disordered" evidence="1">
    <location>
        <begin position="26"/>
        <end position="159"/>
    </location>
</feature>
<evidence type="ECO:0008006" key="4">
    <source>
        <dbReference type="Google" id="ProtNLM"/>
    </source>
</evidence>
<protein>
    <recommendedName>
        <fullName evidence="4">Transmembrane protein</fullName>
    </recommendedName>
</protein>
<feature type="compositionally biased region" description="Acidic residues" evidence="1">
    <location>
        <begin position="108"/>
        <end position="118"/>
    </location>
</feature>
<sequence>MDPQRLSSNDRIVTFLSDSNPIENYHFSSNTTAAHNTTSPTMEHGMGRQSPSELGGDDYDMLSESVAISDDEADTISSSDFANVGPTGEDVCSVADTDTSTEDNLSGGEEEEEEEEEPVFQPSDSNATTRADIRTPNDSVLYGPAHPAVETQSDDTTEESLYLTLSDGYEHLARGRNGPFGLGSFAEIQLGAAPRSMTWTGPFRIRFTTFPSGAFFSSKVKDLIQRKIASALDAGRPDSDNVPKRLAVVRIPGSDVELVPSSEIYMVPEETDSSERPTPDLEVVLHYTSNQGNAACVNDCSTGQQSKVPVLHLAFDVSNNANFEHFQPAKGSLRLVVRNGQEVSTIPAPLDAFFDLHPVYLNRHLAFLGLGEEKARRRPTFQDQFQDIVDRVHIVRQQIDGAVRSFWANRRTHIATVVVIILSLFMLCATAMVNNSLVSSSLEVKNPSPTTSDATALSSAIDAFSGRSATPDWTTAVPSVMAEKDLIASKHAEKSSRMVPMVHPFSPKANESDEFKIHVIGDHHFVLTPPKVWSSLKRPPALLISISRGHQEIRHSHEQLVDGVYAVSVEGDEAYGLLNVSILTTSRPRIQQTLEVDFGSSWFKMSRWAGVTEKALGMMRSDMVIAQSNARNTSLQLFKGLEVFKNITRNVTEDAAKSLVVVTDRARQLLDKGVLRAHQQAGEVLEEERALVQHAAVAIAQVKESARENVKRARTNALGIYTKISLKFSWGDDAHFEEIRKKIKRDRLRAEEKARRAFRGKARRQARP</sequence>
<evidence type="ECO:0000313" key="2">
    <source>
        <dbReference type="EMBL" id="KAK7516475.1"/>
    </source>
</evidence>
<reference evidence="2 3" key="1">
    <citation type="submission" date="2024-04" db="EMBL/GenBank/DDBJ databases">
        <title>Phyllosticta paracitricarpa is synonymous to the EU quarantine fungus P. citricarpa based on phylogenomic analyses.</title>
        <authorList>
            <consortium name="Lawrence Berkeley National Laboratory"/>
            <person name="Van Ingen-Buijs V.A."/>
            <person name="Van Westerhoven A.C."/>
            <person name="Haridas S."/>
            <person name="Skiadas P."/>
            <person name="Martin F."/>
            <person name="Groenewald J.Z."/>
            <person name="Crous P.W."/>
            <person name="Seidl M.F."/>
        </authorList>
    </citation>
    <scope>NUCLEOTIDE SEQUENCE [LARGE SCALE GENOMIC DNA]</scope>
    <source>
        <strain evidence="2 3">CBS 123371</strain>
    </source>
</reference>
<name>A0ABR1KKR3_9PEZI</name>
<dbReference type="EMBL" id="JBBPHU010000006">
    <property type="protein sequence ID" value="KAK7516475.1"/>
    <property type="molecule type" value="Genomic_DNA"/>
</dbReference>
<gene>
    <name evidence="2" type="ORF">IWZ03DRAFT_406628</name>
</gene>
<organism evidence="2 3">
    <name type="scientific">Phyllosticta citriasiana</name>
    <dbReference type="NCBI Taxonomy" id="595635"/>
    <lineage>
        <taxon>Eukaryota</taxon>
        <taxon>Fungi</taxon>
        <taxon>Dikarya</taxon>
        <taxon>Ascomycota</taxon>
        <taxon>Pezizomycotina</taxon>
        <taxon>Dothideomycetes</taxon>
        <taxon>Dothideomycetes incertae sedis</taxon>
        <taxon>Botryosphaeriales</taxon>
        <taxon>Phyllostictaceae</taxon>
        <taxon>Phyllosticta</taxon>
    </lineage>
</organism>
<feature type="compositionally biased region" description="Low complexity" evidence="1">
    <location>
        <begin position="28"/>
        <end position="41"/>
    </location>
</feature>
<dbReference type="Proteomes" id="UP001363622">
    <property type="component" value="Unassembled WGS sequence"/>
</dbReference>
<accession>A0ABR1KKR3</accession>
<evidence type="ECO:0000256" key="1">
    <source>
        <dbReference type="SAM" id="MobiDB-lite"/>
    </source>
</evidence>